<dbReference type="Pfam" id="PF00293">
    <property type="entry name" value="NUDIX"/>
    <property type="match status" value="1"/>
</dbReference>
<evidence type="ECO:0000256" key="1">
    <source>
        <dbReference type="ARBA" id="ARBA00022801"/>
    </source>
</evidence>
<comment type="caution">
    <text evidence="3">The sequence shown here is derived from an EMBL/GenBank/DDBJ whole genome shotgun (WGS) entry which is preliminary data.</text>
</comment>
<keyword evidence="1 3" id="KW-0378">Hydrolase</keyword>
<dbReference type="SUPFAM" id="SSF55811">
    <property type="entry name" value="Nudix"/>
    <property type="match status" value="1"/>
</dbReference>
<dbReference type="GO" id="GO:0016787">
    <property type="term" value="F:hydrolase activity"/>
    <property type="evidence" value="ECO:0007669"/>
    <property type="project" value="UniProtKB-KW"/>
</dbReference>
<reference evidence="3" key="2">
    <citation type="submission" date="2023-01" db="EMBL/GenBank/DDBJ databases">
        <authorList>
            <person name="Sun Q."/>
            <person name="Evtushenko L."/>
        </authorList>
    </citation>
    <scope>NUCLEOTIDE SEQUENCE</scope>
    <source>
        <strain evidence="3">VKM Ac-1321</strain>
    </source>
</reference>
<dbReference type="PANTHER" id="PTHR10885">
    <property type="entry name" value="ISOPENTENYL-DIPHOSPHATE DELTA-ISOMERASE"/>
    <property type="match status" value="1"/>
</dbReference>
<dbReference type="PROSITE" id="PS51462">
    <property type="entry name" value="NUDIX"/>
    <property type="match status" value="1"/>
</dbReference>
<gene>
    <name evidence="3" type="ORF">GCM10017581_100710</name>
</gene>
<dbReference type="AlphaFoldDB" id="A0A9W6KW73"/>
<accession>A0A9W6KW73</accession>
<keyword evidence="4" id="KW-1185">Reference proteome</keyword>
<dbReference type="InterPro" id="IPR000086">
    <property type="entry name" value="NUDIX_hydrolase_dom"/>
</dbReference>
<evidence type="ECO:0000313" key="4">
    <source>
        <dbReference type="Proteomes" id="UP001143480"/>
    </source>
</evidence>
<dbReference type="Gene3D" id="3.90.79.10">
    <property type="entry name" value="Nucleoside Triphosphate Pyrophosphohydrolase"/>
    <property type="match status" value="1"/>
</dbReference>
<proteinExistence type="predicted"/>
<dbReference type="InterPro" id="IPR015797">
    <property type="entry name" value="NUDIX_hydrolase-like_dom_sf"/>
</dbReference>
<name>A0A9W6KW73_9ACTN</name>
<evidence type="ECO:0000313" key="3">
    <source>
        <dbReference type="EMBL" id="GLL08310.1"/>
    </source>
</evidence>
<dbReference type="RefSeq" id="WP_261958502.1">
    <property type="nucleotide sequence ID" value="NZ_BAAAXA010000001.1"/>
</dbReference>
<dbReference type="InterPro" id="IPR020084">
    <property type="entry name" value="NUDIX_hydrolase_CS"/>
</dbReference>
<reference evidence="3" key="1">
    <citation type="journal article" date="2014" name="Int. J. Syst. Evol. Microbiol.">
        <title>Complete genome sequence of Corynebacterium casei LMG S-19264T (=DSM 44701T), isolated from a smear-ripened cheese.</title>
        <authorList>
            <consortium name="US DOE Joint Genome Institute (JGI-PGF)"/>
            <person name="Walter F."/>
            <person name="Albersmeier A."/>
            <person name="Kalinowski J."/>
            <person name="Ruckert C."/>
        </authorList>
    </citation>
    <scope>NUCLEOTIDE SEQUENCE</scope>
    <source>
        <strain evidence="3">VKM Ac-1321</strain>
    </source>
</reference>
<organism evidence="3 4">
    <name type="scientific">Dactylosporangium matsuzakiense</name>
    <dbReference type="NCBI Taxonomy" id="53360"/>
    <lineage>
        <taxon>Bacteria</taxon>
        <taxon>Bacillati</taxon>
        <taxon>Actinomycetota</taxon>
        <taxon>Actinomycetes</taxon>
        <taxon>Micromonosporales</taxon>
        <taxon>Micromonosporaceae</taxon>
        <taxon>Dactylosporangium</taxon>
    </lineage>
</organism>
<dbReference type="Proteomes" id="UP001143480">
    <property type="component" value="Unassembled WGS sequence"/>
</dbReference>
<dbReference type="PROSITE" id="PS00893">
    <property type="entry name" value="NUDIX_BOX"/>
    <property type="match status" value="1"/>
</dbReference>
<dbReference type="PANTHER" id="PTHR10885:SF0">
    <property type="entry name" value="ISOPENTENYL-DIPHOSPHATE DELTA-ISOMERASE"/>
    <property type="match status" value="1"/>
</dbReference>
<feature type="domain" description="Nudix hydrolase" evidence="2">
    <location>
        <begin position="30"/>
        <end position="157"/>
    </location>
</feature>
<evidence type="ECO:0000259" key="2">
    <source>
        <dbReference type="PROSITE" id="PS51462"/>
    </source>
</evidence>
<sequence>MGATEYVDRVDDRDRVIGAVPRAEALRHGWLHRIAATVCRDPGGRILVYRRPGGAARYPDHHDVMFGGAVAAGESYAGAAARELHEELGVRAAVRPVVRFLCHGVLGTYWLAVHETTLTGPIDPDPREVAWHGWVAVPDLPALVRQRQFIPDGQQAFRRYALVSAGGA</sequence>
<protein>
    <submittedName>
        <fullName evidence="3">Nudix hydrolase</fullName>
    </submittedName>
</protein>
<dbReference type="CDD" id="cd04697">
    <property type="entry name" value="NUDIX_Hydrolase"/>
    <property type="match status" value="1"/>
</dbReference>
<dbReference type="EMBL" id="BSFP01000137">
    <property type="protein sequence ID" value="GLL08310.1"/>
    <property type="molecule type" value="Genomic_DNA"/>
</dbReference>